<accession>A0A4Q0M983</accession>
<organism evidence="5 6">
    <name type="scientific">Arcticibacter tournemirensis</name>
    <dbReference type="NCBI Taxonomy" id="699437"/>
    <lineage>
        <taxon>Bacteria</taxon>
        <taxon>Pseudomonadati</taxon>
        <taxon>Bacteroidota</taxon>
        <taxon>Sphingobacteriia</taxon>
        <taxon>Sphingobacteriales</taxon>
        <taxon>Sphingobacteriaceae</taxon>
        <taxon>Arcticibacter</taxon>
    </lineage>
</organism>
<dbReference type="PROSITE" id="PS00519">
    <property type="entry name" value="HTH_ASNC_1"/>
    <property type="match status" value="1"/>
</dbReference>
<dbReference type="PANTHER" id="PTHR30154:SF34">
    <property type="entry name" value="TRANSCRIPTIONAL REGULATOR AZLB"/>
    <property type="match status" value="1"/>
</dbReference>
<proteinExistence type="predicted"/>
<dbReference type="InterPro" id="IPR011991">
    <property type="entry name" value="ArsR-like_HTH"/>
</dbReference>
<keyword evidence="3" id="KW-0804">Transcription</keyword>
<dbReference type="PANTHER" id="PTHR30154">
    <property type="entry name" value="LEUCINE-RESPONSIVE REGULATORY PROTEIN"/>
    <property type="match status" value="1"/>
</dbReference>
<comment type="caution">
    <text evidence="5">The sequence shown here is derived from an EMBL/GenBank/DDBJ whole genome shotgun (WGS) entry which is preliminary data.</text>
</comment>
<dbReference type="InterPro" id="IPR011008">
    <property type="entry name" value="Dimeric_a/b-barrel"/>
</dbReference>
<dbReference type="GO" id="GO:0043200">
    <property type="term" value="P:response to amino acid"/>
    <property type="evidence" value="ECO:0007669"/>
    <property type="project" value="TreeGrafter"/>
</dbReference>
<evidence type="ECO:0000313" key="5">
    <source>
        <dbReference type="EMBL" id="RXF69751.1"/>
    </source>
</evidence>
<dbReference type="InterPro" id="IPR036390">
    <property type="entry name" value="WH_DNA-bd_sf"/>
</dbReference>
<dbReference type="PROSITE" id="PS50956">
    <property type="entry name" value="HTH_ASNC_2"/>
    <property type="match status" value="1"/>
</dbReference>
<dbReference type="Gene3D" id="3.30.70.920">
    <property type="match status" value="1"/>
</dbReference>
<feature type="domain" description="HTH asnC-type" evidence="4">
    <location>
        <begin position="4"/>
        <end position="65"/>
    </location>
</feature>
<gene>
    <name evidence="5" type="ORF">EKH83_10895</name>
</gene>
<keyword evidence="1" id="KW-0805">Transcription regulation</keyword>
<dbReference type="SUPFAM" id="SSF46785">
    <property type="entry name" value="Winged helix' DNA-binding domain"/>
    <property type="match status" value="1"/>
</dbReference>
<dbReference type="SUPFAM" id="SSF54909">
    <property type="entry name" value="Dimeric alpha+beta barrel"/>
    <property type="match status" value="1"/>
</dbReference>
<dbReference type="RefSeq" id="WP_128769453.1">
    <property type="nucleotide sequence ID" value="NZ_RXOC01000006.1"/>
</dbReference>
<name>A0A4Q0M983_9SPHI</name>
<dbReference type="Proteomes" id="UP000290848">
    <property type="component" value="Unassembled WGS sequence"/>
</dbReference>
<dbReference type="InterPro" id="IPR019888">
    <property type="entry name" value="Tscrpt_reg_AsnC-like"/>
</dbReference>
<dbReference type="GO" id="GO:0043565">
    <property type="term" value="F:sequence-specific DNA binding"/>
    <property type="evidence" value="ECO:0007669"/>
    <property type="project" value="InterPro"/>
</dbReference>
<dbReference type="InterPro" id="IPR036388">
    <property type="entry name" value="WH-like_DNA-bd_sf"/>
</dbReference>
<evidence type="ECO:0000256" key="2">
    <source>
        <dbReference type="ARBA" id="ARBA00023125"/>
    </source>
</evidence>
<dbReference type="CDD" id="cd00090">
    <property type="entry name" value="HTH_ARSR"/>
    <property type="match status" value="1"/>
</dbReference>
<evidence type="ECO:0000313" key="6">
    <source>
        <dbReference type="Proteomes" id="UP000290848"/>
    </source>
</evidence>
<evidence type="ECO:0000256" key="1">
    <source>
        <dbReference type="ARBA" id="ARBA00023015"/>
    </source>
</evidence>
<dbReference type="InterPro" id="IPR000485">
    <property type="entry name" value="AsnC-type_HTH_dom"/>
</dbReference>
<dbReference type="AlphaFoldDB" id="A0A4Q0M983"/>
<dbReference type="GO" id="GO:0005829">
    <property type="term" value="C:cytosol"/>
    <property type="evidence" value="ECO:0007669"/>
    <property type="project" value="TreeGrafter"/>
</dbReference>
<reference evidence="5 6" key="1">
    <citation type="submission" date="2018-12" db="EMBL/GenBank/DDBJ databases">
        <title>The Draft Genome Sequence of the Soil Bacterium Pedobacter tournemirensis R1.</title>
        <authorList>
            <person name="He J."/>
        </authorList>
    </citation>
    <scope>NUCLEOTIDE SEQUENCE [LARGE SCALE GENOMIC DNA]</scope>
    <source>
        <strain evidence="5 6">R1</strain>
    </source>
</reference>
<sequence>MNAIDDIDRIILKELQQNAKITTKELAALLNLTISPVYERIKRLENLGYVKQYVAVLNKNLLSQPFTTYCQVSMRYHNEAFIDKFEQEIQNLEEVQECYHIAGQIDFLLKINVRSIDEYHNFIRYKLSKISNIGVLNSAFVLKEIKHTHAYNI</sequence>
<dbReference type="GO" id="GO:0006355">
    <property type="term" value="P:regulation of DNA-templated transcription"/>
    <property type="evidence" value="ECO:0007669"/>
    <property type="project" value="UniProtKB-ARBA"/>
</dbReference>
<dbReference type="Pfam" id="PF01037">
    <property type="entry name" value="AsnC_trans_reg"/>
    <property type="match status" value="1"/>
</dbReference>
<dbReference type="Gene3D" id="1.10.10.10">
    <property type="entry name" value="Winged helix-like DNA-binding domain superfamily/Winged helix DNA-binding domain"/>
    <property type="match status" value="1"/>
</dbReference>
<keyword evidence="2" id="KW-0238">DNA-binding</keyword>
<dbReference type="PRINTS" id="PR00033">
    <property type="entry name" value="HTHASNC"/>
</dbReference>
<dbReference type="InterPro" id="IPR019885">
    <property type="entry name" value="Tscrpt_reg_HTH_AsnC-type_CS"/>
</dbReference>
<dbReference type="SMART" id="SM00344">
    <property type="entry name" value="HTH_ASNC"/>
    <property type="match status" value="1"/>
</dbReference>
<dbReference type="InterPro" id="IPR019887">
    <property type="entry name" value="Tscrpt_reg_AsnC/Lrp_C"/>
</dbReference>
<evidence type="ECO:0000259" key="4">
    <source>
        <dbReference type="PROSITE" id="PS50956"/>
    </source>
</evidence>
<evidence type="ECO:0000256" key="3">
    <source>
        <dbReference type="ARBA" id="ARBA00023163"/>
    </source>
</evidence>
<dbReference type="Pfam" id="PF13412">
    <property type="entry name" value="HTH_24"/>
    <property type="match status" value="1"/>
</dbReference>
<protein>
    <submittedName>
        <fullName evidence="5">Lrp/AsnC family transcriptional regulator</fullName>
    </submittedName>
</protein>
<dbReference type="EMBL" id="RXOC01000006">
    <property type="protein sequence ID" value="RXF69751.1"/>
    <property type="molecule type" value="Genomic_DNA"/>
</dbReference>